<name>I3CCL6_9GAMM</name>
<dbReference type="SUPFAM" id="SSF55718">
    <property type="entry name" value="SCP-like"/>
    <property type="match status" value="1"/>
</dbReference>
<proteinExistence type="predicted"/>
<protein>
    <recommendedName>
        <fullName evidence="3">SCP-2 sterol transfer family protein</fullName>
    </recommendedName>
</protein>
<dbReference type="STRING" id="395493.BegalDRAFT_0440"/>
<keyword evidence="2" id="KW-1185">Reference proteome</keyword>
<dbReference type="HOGENOM" id="CLU_1926628_0_0_6"/>
<dbReference type="eggNOG" id="COG3255">
    <property type="taxonomic scope" value="Bacteria"/>
</dbReference>
<gene>
    <name evidence="1" type="ORF">BegalDRAFT_0440</name>
</gene>
<accession>I3CCL6</accession>
<dbReference type="Gene3D" id="3.30.1050.10">
    <property type="entry name" value="SCP2 sterol-binding domain"/>
    <property type="match status" value="1"/>
</dbReference>
<dbReference type="Proteomes" id="UP000005744">
    <property type="component" value="Unassembled WGS sequence"/>
</dbReference>
<organism evidence="1 2">
    <name type="scientific">Beggiatoa alba B18LD</name>
    <dbReference type="NCBI Taxonomy" id="395493"/>
    <lineage>
        <taxon>Bacteria</taxon>
        <taxon>Pseudomonadati</taxon>
        <taxon>Pseudomonadota</taxon>
        <taxon>Gammaproteobacteria</taxon>
        <taxon>Thiotrichales</taxon>
        <taxon>Thiotrichaceae</taxon>
        <taxon>Beggiatoa</taxon>
    </lineage>
</organism>
<evidence type="ECO:0008006" key="3">
    <source>
        <dbReference type="Google" id="ProtNLM"/>
    </source>
</evidence>
<dbReference type="RefSeq" id="WP_002683219.1">
    <property type="nucleotide sequence ID" value="NZ_JH600070.1"/>
</dbReference>
<evidence type="ECO:0000313" key="1">
    <source>
        <dbReference type="EMBL" id="EIJ41359.1"/>
    </source>
</evidence>
<dbReference type="OrthoDB" id="459969at2"/>
<sequence length="133" mass="14738">MADLFSEAWMQAYMTEWNKEPELAEALAKINFNSTIAYGFPDQDKPTGILVVQAGKAVSAGPYNNEPLNWDLRATADNWQKWMEKGIGMAGLGMAYMGGKLKFKTGDYTAMIKDPRMAGPFIKSFNVMGKVKA</sequence>
<evidence type="ECO:0000313" key="2">
    <source>
        <dbReference type="Proteomes" id="UP000005744"/>
    </source>
</evidence>
<dbReference type="AlphaFoldDB" id="I3CCL6"/>
<reference evidence="1 2" key="1">
    <citation type="submission" date="2011-11" db="EMBL/GenBank/DDBJ databases">
        <title>Improved High-Quality Draft sequence of Beggiatoa alba B18lD.</title>
        <authorList>
            <consortium name="US DOE Joint Genome Institute"/>
            <person name="Lucas S."/>
            <person name="Han J."/>
            <person name="Lapidus A."/>
            <person name="Cheng J.-F."/>
            <person name="Goodwin L."/>
            <person name="Pitluck S."/>
            <person name="Peters L."/>
            <person name="Mikhailova N."/>
            <person name="Held B."/>
            <person name="Detter J.C."/>
            <person name="Han C."/>
            <person name="Tapia R."/>
            <person name="Land M."/>
            <person name="Hauser L."/>
            <person name="Kyrpides N."/>
            <person name="Ivanova N."/>
            <person name="Pagani I."/>
            <person name="Samuel K."/>
            <person name="Teske A."/>
            <person name="Mueller J."/>
            <person name="Woyke T."/>
        </authorList>
    </citation>
    <scope>NUCLEOTIDE SEQUENCE [LARGE SCALE GENOMIC DNA]</scope>
    <source>
        <strain evidence="1 2">B18LD</strain>
    </source>
</reference>
<dbReference type="InterPro" id="IPR036527">
    <property type="entry name" value="SCP2_sterol-bd_dom_sf"/>
</dbReference>
<dbReference type="EMBL" id="JH600070">
    <property type="protein sequence ID" value="EIJ41359.1"/>
    <property type="molecule type" value="Genomic_DNA"/>
</dbReference>